<dbReference type="GO" id="GO:0046872">
    <property type="term" value="F:metal ion binding"/>
    <property type="evidence" value="ECO:0007669"/>
    <property type="project" value="UniProtKB-KW"/>
</dbReference>
<dbReference type="GO" id="GO:0046488">
    <property type="term" value="P:phosphatidylinositol metabolic process"/>
    <property type="evidence" value="ECO:0007669"/>
    <property type="project" value="TreeGrafter"/>
</dbReference>
<keyword evidence="5" id="KW-0460">Magnesium</keyword>
<proteinExistence type="predicted"/>
<feature type="compositionally biased region" description="Basic and acidic residues" evidence="8">
    <location>
        <begin position="61"/>
        <end position="73"/>
    </location>
</feature>
<dbReference type="InterPro" id="IPR001192">
    <property type="entry name" value="PI-PLC_fam"/>
</dbReference>
<keyword evidence="4" id="KW-0479">Metal-binding</keyword>
<evidence type="ECO:0000256" key="1">
    <source>
        <dbReference type="ARBA" id="ARBA00000110"/>
    </source>
</evidence>
<reference evidence="10 11" key="1">
    <citation type="submission" date="2021-06" db="EMBL/GenBank/DDBJ databases">
        <title>Caerostris extrusa draft genome.</title>
        <authorList>
            <person name="Kono N."/>
            <person name="Arakawa K."/>
        </authorList>
    </citation>
    <scope>NUCLEOTIDE SEQUENCE [LARGE SCALE GENOMIC DNA]</scope>
</reference>
<dbReference type="GO" id="GO:0048015">
    <property type="term" value="P:phosphatidylinositol-mediated signaling"/>
    <property type="evidence" value="ECO:0007669"/>
    <property type="project" value="TreeGrafter"/>
</dbReference>
<comment type="subcellular location">
    <subcellularLocation>
        <location evidence="2">Secreted</location>
    </subcellularLocation>
</comment>
<evidence type="ECO:0000313" key="11">
    <source>
        <dbReference type="Proteomes" id="UP001054945"/>
    </source>
</evidence>
<evidence type="ECO:0000256" key="2">
    <source>
        <dbReference type="ARBA" id="ARBA00004613"/>
    </source>
</evidence>
<name>A0AAV4MYY3_CAEEX</name>
<dbReference type="GO" id="GO:0007186">
    <property type="term" value="P:G protein-coupled receptor signaling pathway"/>
    <property type="evidence" value="ECO:0007669"/>
    <property type="project" value="TreeGrafter"/>
</dbReference>
<evidence type="ECO:0000256" key="5">
    <source>
        <dbReference type="ARBA" id="ARBA00022842"/>
    </source>
</evidence>
<dbReference type="Pfam" id="PF00388">
    <property type="entry name" value="PI-PLC-X"/>
    <property type="match status" value="1"/>
</dbReference>
<feature type="region of interest" description="Disordered" evidence="8">
    <location>
        <begin position="46"/>
        <end position="116"/>
    </location>
</feature>
<dbReference type="GO" id="GO:0016829">
    <property type="term" value="F:lyase activity"/>
    <property type="evidence" value="ECO:0007669"/>
    <property type="project" value="UniProtKB-KW"/>
</dbReference>
<dbReference type="GO" id="GO:0005576">
    <property type="term" value="C:extracellular region"/>
    <property type="evidence" value="ECO:0007669"/>
    <property type="project" value="UniProtKB-SubCell"/>
</dbReference>
<sequence>MAMYCRKIFGDMIITEPFGTHQLNPGQLLPSPKQLMRKIIIKNKKKHFSRAAQNRVPKSSVGREEPLTPERIKSSSVSSPGDENEPSGASEDKIEGAEESDTDIDQTRTNRRKQPKNLKRVQRCLLWSTMSSLSDSIPSNTLKELRSLFLRGNPGNQLVERASSGVRQVSFSCASFERGISLFLIPPVLNANPLQTSEVSTKCHAPSLCFCCFP</sequence>
<keyword evidence="6" id="KW-1015">Disulfide bond</keyword>
<dbReference type="GO" id="GO:0004435">
    <property type="term" value="F:phosphatidylinositol-4,5-bisphosphate phospholipase C activity"/>
    <property type="evidence" value="ECO:0007669"/>
    <property type="project" value="TreeGrafter"/>
</dbReference>
<organism evidence="10 11">
    <name type="scientific">Caerostris extrusa</name>
    <name type="common">Bark spider</name>
    <name type="synonym">Caerostris bankana</name>
    <dbReference type="NCBI Taxonomy" id="172846"/>
    <lineage>
        <taxon>Eukaryota</taxon>
        <taxon>Metazoa</taxon>
        <taxon>Ecdysozoa</taxon>
        <taxon>Arthropoda</taxon>
        <taxon>Chelicerata</taxon>
        <taxon>Arachnida</taxon>
        <taxon>Araneae</taxon>
        <taxon>Araneomorphae</taxon>
        <taxon>Entelegynae</taxon>
        <taxon>Araneoidea</taxon>
        <taxon>Araneidae</taxon>
        <taxon>Caerostris</taxon>
    </lineage>
</organism>
<keyword evidence="3" id="KW-0964">Secreted</keyword>
<evidence type="ECO:0000256" key="8">
    <source>
        <dbReference type="SAM" id="MobiDB-lite"/>
    </source>
</evidence>
<dbReference type="InterPro" id="IPR017946">
    <property type="entry name" value="PLC-like_Pdiesterase_TIM-brl"/>
</dbReference>
<dbReference type="AlphaFoldDB" id="A0AAV4MYY3"/>
<dbReference type="GO" id="GO:0005737">
    <property type="term" value="C:cytoplasm"/>
    <property type="evidence" value="ECO:0007669"/>
    <property type="project" value="TreeGrafter"/>
</dbReference>
<comment type="caution">
    <text evidence="10">The sequence shown here is derived from an EMBL/GenBank/DDBJ whole genome shotgun (WGS) entry which is preliminary data.</text>
</comment>
<dbReference type="Proteomes" id="UP001054945">
    <property type="component" value="Unassembled WGS sequence"/>
</dbReference>
<accession>A0AAV4MYY3</accession>
<dbReference type="EMBL" id="BPLR01002727">
    <property type="protein sequence ID" value="GIX77175.1"/>
    <property type="molecule type" value="Genomic_DNA"/>
</dbReference>
<evidence type="ECO:0000313" key="10">
    <source>
        <dbReference type="EMBL" id="GIX77175.1"/>
    </source>
</evidence>
<dbReference type="Gene3D" id="3.20.20.190">
    <property type="entry name" value="Phosphatidylinositol (PI) phosphodiesterase"/>
    <property type="match status" value="1"/>
</dbReference>
<keyword evidence="11" id="KW-1185">Reference proteome</keyword>
<dbReference type="PROSITE" id="PS50007">
    <property type="entry name" value="PIPLC_X_DOMAIN"/>
    <property type="match status" value="1"/>
</dbReference>
<gene>
    <name evidence="10" type="primary">PLCB1_2</name>
    <name evidence="10" type="ORF">CEXT_531871</name>
</gene>
<dbReference type="GO" id="GO:0051209">
    <property type="term" value="P:release of sequestered calcium ion into cytosol"/>
    <property type="evidence" value="ECO:0007669"/>
    <property type="project" value="TreeGrafter"/>
</dbReference>
<dbReference type="SUPFAM" id="SSF51695">
    <property type="entry name" value="PLC-like phosphodiesterases"/>
    <property type="match status" value="1"/>
</dbReference>
<dbReference type="PANTHER" id="PTHR10336:SF149">
    <property type="entry name" value="1-PHOSPHATIDYLINOSITOL 4,5-BISPHOSPHATE PHOSPHODIESTERASE CLASSES I AND II"/>
    <property type="match status" value="1"/>
</dbReference>
<evidence type="ECO:0000259" key="9">
    <source>
        <dbReference type="Pfam" id="PF00388"/>
    </source>
</evidence>
<evidence type="ECO:0000256" key="3">
    <source>
        <dbReference type="ARBA" id="ARBA00022525"/>
    </source>
</evidence>
<evidence type="ECO:0000256" key="6">
    <source>
        <dbReference type="ARBA" id="ARBA00023157"/>
    </source>
</evidence>
<dbReference type="InterPro" id="IPR000909">
    <property type="entry name" value="PLipase_C_PInositol-sp_X_dom"/>
</dbReference>
<protein>
    <submittedName>
        <fullName evidence="10">Phosphoinositide phospholipase C</fullName>
    </submittedName>
</protein>
<dbReference type="PANTHER" id="PTHR10336">
    <property type="entry name" value="PHOSPHOINOSITIDE-SPECIFIC PHOSPHOLIPASE C FAMILY PROTEIN"/>
    <property type="match status" value="1"/>
</dbReference>
<feature type="domain" description="Phosphatidylinositol-specific phospholipase C X" evidence="9">
    <location>
        <begin position="1"/>
        <end position="45"/>
    </location>
</feature>
<evidence type="ECO:0000256" key="7">
    <source>
        <dbReference type="ARBA" id="ARBA00023239"/>
    </source>
</evidence>
<comment type="catalytic activity">
    <reaction evidence="1">
        <text>an N-(acyl)-sphingosylphosphoethanolamine = an N-(acyl)-sphingosyl-1,3-cyclic phosphate + ethanolamine</text>
        <dbReference type="Rhea" id="RHEA:60648"/>
        <dbReference type="ChEBI" id="CHEBI:57603"/>
        <dbReference type="ChEBI" id="CHEBI:143891"/>
        <dbReference type="ChEBI" id="CHEBI:143892"/>
    </reaction>
</comment>
<keyword evidence="7" id="KW-0456">Lyase</keyword>
<evidence type="ECO:0000256" key="4">
    <source>
        <dbReference type="ARBA" id="ARBA00022723"/>
    </source>
</evidence>